<dbReference type="Pfam" id="PF07510">
    <property type="entry name" value="GmrSD_C"/>
    <property type="match status" value="1"/>
</dbReference>
<dbReference type="PANTHER" id="PTHR24094">
    <property type="entry name" value="SECRETED PROTEIN"/>
    <property type="match status" value="1"/>
</dbReference>
<keyword evidence="3" id="KW-1185">Reference proteome</keyword>
<keyword evidence="2" id="KW-0540">Nuclease</keyword>
<sequence>MAASAVGLVLVGVMAWLLGIVDPPGFASPAPWAASQIGSVPAARLDAAKAELGRIEVAGRAAKTGYARERFGGAWDDVDHNGCDTRNDILARDLIDAVFAAGAGRCIVASGTLRDPYTSRSIQFRRGERSGDVQIDHVVPLSDAWQKGAQQWTAERRREFANDPANLLAVDGPANQEKGDSDLATWLPPAKSYRCEYAVRIVEVKAAYRLRMTEEERRKAGELLGQCRTRAE</sequence>
<evidence type="ECO:0000313" key="3">
    <source>
        <dbReference type="Proteomes" id="UP001304769"/>
    </source>
</evidence>
<dbReference type="InterPro" id="IPR011089">
    <property type="entry name" value="GmrSD_C"/>
</dbReference>
<dbReference type="Proteomes" id="UP001304769">
    <property type="component" value="Unassembled WGS sequence"/>
</dbReference>
<keyword evidence="2" id="KW-0255">Endonuclease</keyword>
<name>A0ABU5T338_9MICC</name>
<reference evidence="2 3" key="1">
    <citation type="submission" date="2023-12" db="EMBL/GenBank/DDBJ databases">
        <title>Sinomonas terricola sp. nov, isolated from litchi orchard soil in Guangdong, PR China.</title>
        <authorList>
            <person name="Jiaxin W."/>
            <person name="Yang Z."/>
            <person name="Honghui Z."/>
        </authorList>
    </citation>
    <scope>NUCLEOTIDE SEQUENCE [LARGE SCALE GENOMIC DNA]</scope>
    <source>
        <strain evidence="2 3">JGH33</strain>
    </source>
</reference>
<dbReference type="EMBL" id="JAYGGQ010000002">
    <property type="protein sequence ID" value="MEA5454082.1"/>
    <property type="molecule type" value="Genomic_DNA"/>
</dbReference>
<organism evidence="2 3">
    <name type="scientific">Sinomonas terricola</name>
    <dbReference type="NCBI Taxonomy" id="3110330"/>
    <lineage>
        <taxon>Bacteria</taxon>
        <taxon>Bacillati</taxon>
        <taxon>Actinomycetota</taxon>
        <taxon>Actinomycetes</taxon>
        <taxon>Micrococcales</taxon>
        <taxon>Micrococcaceae</taxon>
        <taxon>Sinomonas</taxon>
    </lineage>
</organism>
<accession>A0ABU5T338</accession>
<dbReference type="GO" id="GO:0004519">
    <property type="term" value="F:endonuclease activity"/>
    <property type="evidence" value="ECO:0007669"/>
    <property type="project" value="UniProtKB-KW"/>
</dbReference>
<feature type="domain" description="GmrSD restriction endonucleases C-terminal" evidence="1">
    <location>
        <begin position="84"/>
        <end position="218"/>
    </location>
</feature>
<dbReference type="PANTHER" id="PTHR24094:SF15">
    <property type="entry name" value="AMP-DEPENDENT SYNTHETASE_LIGASE DOMAIN-CONTAINING PROTEIN-RELATED"/>
    <property type="match status" value="1"/>
</dbReference>
<evidence type="ECO:0000313" key="2">
    <source>
        <dbReference type="EMBL" id="MEA5454082.1"/>
    </source>
</evidence>
<proteinExistence type="predicted"/>
<evidence type="ECO:0000259" key="1">
    <source>
        <dbReference type="Pfam" id="PF07510"/>
    </source>
</evidence>
<keyword evidence="2" id="KW-0378">Hydrolase</keyword>
<comment type="caution">
    <text evidence="2">The sequence shown here is derived from an EMBL/GenBank/DDBJ whole genome shotgun (WGS) entry which is preliminary data.</text>
</comment>
<protein>
    <submittedName>
        <fullName evidence="2">HNH endonuclease family protein</fullName>
    </submittedName>
</protein>
<gene>
    <name evidence="2" type="ORF">SPF06_05030</name>
</gene>
<dbReference type="RefSeq" id="WP_323277870.1">
    <property type="nucleotide sequence ID" value="NZ_JAYGGQ010000002.1"/>
</dbReference>